<sequence length="338" mass="38841">MPEIAEVESARLRIHRQLVEYKVINVETVDDALVYHGISSEDFSKSITNKTLADTKRWGKYFVLLFDKGPHIVAHLGMTGGIRFEHEEKEWPPRFWKLLITFEHPITKKVINFGFKDPRRLGRLRLVEGNPLNSEPISKLGFDPVLNLPPFDDFSKLVLKRSVPIKALLLDQSFSAGVGNWVADEILYHAEIHPAQYSNTLTTDELQLLYDKMKYVCETAVAVEGDDSKFPDNWLMKYRWNKGKGAGKGILPNGQVLKFETVGGRTSAFVPTRQILRKTKVTKATVTTTTTKITKKKRCTTVEEDEEQDEIKTEYIKIKTRTHSRYNFRNNKVENKDL</sequence>
<dbReference type="Pfam" id="PF06831">
    <property type="entry name" value="H2TH"/>
    <property type="match status" value="1"/>
</dbReference>
<reference evidence="11 12" key="1">
    <citation type="journal article" date="2016" name="Proc. Natl. Acad. Sci. U.S.A.">
        <title>Lipid metabolic changes in an early divergent fungus govern the establishment of a mutualistic symbiosis with endobacteria.</title>
        <authorList>
            <person name="Lastovetsky O.A."/>
            <person name="Gaspar M.L."/>
            <person name="Mondo S.J."/>
            <person name="LaButti K.M."/>
            <person name="Sandor L."/>
            <person name="Grigoriev I.V."/>
            <person name="Henry S.A."/>
            <person name="Pawlowska T.E."/>
        </authorList>
    </citation>
    <scope>NUCLEOTIDE SEQUENCE [LARGE SCALE GENOMIC DNA]</scope>
    <source>
        <strain evidence="11 12">ATCC 52813</strain>
    </source>
</reference>
<evidence type="ECO:0000313" key="11">
    <source>
        <dbReference type="EMBL" id="PHZ17720.1"/>
    </source>
</evidence>
<evidence type="ECO:0000256" key="7">
    <source>
        <dbReference type="ARBA" id="ARBA00023239"/>
    </source>
</evidence>
<dbReference type="SUPFAM" id="SSF46946">
    <property type="entry name" value="S13-like H2TH domain"/>
    <property type="match status" value="1"/>
</dbReference>
<dbReference type="InterPro" id="IPR010979">
    <property type="entry name" value="Ribosomal_uS13-like_H2TH"/>
</dbReference>
<dbReference type="SMART" id="SM00898">
    <property type="entry name" value="Fapy_DNA_glyco"/>
    <property type="match status" value="1"/>
</dbReference>
<dbReference type="STRING" id="1340429.A0A2G4T9M8"/>
<dbReference type="GO" id="GO:0008534">
    <property type="term" value="F:oxidized purine nucleobase lesion DNA N-glycosylase activity"/>
    <property type="evidence" value="ECO:0007669"/>
    <property type="project" value="UniProtKB-EC"/>
</dbReference>
<protein>
    <recommendedName>
        <fullName evidence="10">Formamidopyrimidine-DNA glycosylase catalytic domain-containing protein</fullName>
    </recommendedName>
</protein>
<keyword evidence="5" id="KW-0238">DNA-binding</keyword>
<dbReference type="GeneID" id="35442101"/>
<feature type="domain" description="Formamidopyrimidine-DNA glycosylase catalytic" evidence="10">
    <location>
        <begin position="2"/>
        <end position="122"/>
    </location>
</feature>
<name>A0A2G4T9M8_RHIZD</name>
<dbReference type="GO" id="GO:0003684">
    <property type="term" value="F:damaged DNA binding"/>
    <property type="evidence" value="ECO:0007669"/>
    <property type="project" value="InterPro"/>
</dbReference>
<keyword evidence="9" id="KW-0326">Glycosidase</keyword>
<dbReference type="GO" id="GO:0003906">
    <property type="term" value="F:DNA-(apurinic or apyrimidinic site) endonuclease activity"/>
    <property type="evidence" value="ECO:0007669"/>
    <property type="project" value="InterPro"/>
</dbReference>
<keyword evidence="6" id="KW-0234">DNA repair</keyword>
<accession>A0A2G4T9M8</accession>
<keyword evidence="8" id="KW-0511">Multifunctional enzyme</keyword>
<dbReference type="Gene3D" id="3.20.190.10">
    <property type="entry name" value="MutM-like, N-terminal"/>
    <property type="match status" value="1"/>
</dbReference>
<gene>
    <name evidence="11" type="ORF">RHIMIDRAFT_254673</name>
</gene>
<organism evidence="11 12">
    <name type="scientific">Rhizopus microsporus ATCC 52813</name>
    <dbReference type="NCBI Taxonomy" id="1340429"/>
    <lineage>
        <taxon>Eukaryota</taxon>
        <taxon>Fungi</taxon>
        <taxon>Fungi incertae sedis</taxon>
        <taxon>Mucoromycota</taxon>
        <taxon>Mucoromycotina</taxon>
        <taxon>Mucoromycetes</taxon>
        <taxon>Mucorales</taxon>
        <taxon>Mucorineae</taxon>
        <taxon>Rhizopodaceae</taxon>
        <taxon>Rhizopus</taxon>
    </lineage>
</organism>
<evidence type="ECO:0000256" key="6">
    <source>
        <dbReference type="ARBA" id="ARBA00023204"/>
    </source>
</evidence>
<dbReference type="PANTHER" id="PTHR22993:SF9">
    <property type="entry name" value="FORMAMIDOPYRIMIDINE-DNA GLYCOSYLASE"/>
    <property type="match status" value="1"/>
</dbReference>
<evidence type="ECO:0000256" key="1">
    <source>
        <dbReference type="ARBA" id="ARBA00001668"/>
    </source>
</evidence>
<keyword evidence="12" id="KW-1185">Reference proteome</keyword>
<proteinExistence type="inferred from homology"/>
<dbReference type="SMART" id="SM01232">
    <property type="entry name" value="H2TH"/>
    <property type="match status" value="1"/>
</dbReference>
<dbReference type="GO" id="GO:0006284">
    <property type="term" value="P:base-excision repair"/>
    <property type="evidence" value="ECO:0007669"/>
    <property type="project" value="InterPro"/>
</dbReference>
<dbReference type="SUPFAM" id="SSF81624">
    <property type="entry name" value="N-terminal domain of MutM-like DNA repair proteins"/>
    <property type="match status" value="1"/>
</dbReference>
<dbReference type="Proteomes" id="UP000242254">
    <property type="component" value="Unassembled WGS sequence"/>
</dbReference>
<dbReference type="InterPro" id="IPR035937">
    <property type="entry name" value="FPG_N"/>
</dbReference>
<dbReference type="InterPro" id="IPR012319">
    <property type="entry name" value="FPG_cat"/>
</dbReference>
<evidence type="ECO:0000256" key="3">
    <source>
        <dbReference type="ARBA" id="ARBA00022763"/>
    </source>
</evidence>
<dbReference type="AlphaFoldDB" id="A0A2G4T9M8"/>
<evidence type="ECO:0000256" key="8">
    <source>
        <dbReference type="ARBA" id="ARBA00023268"/>
    </source>
</evidence>
<dbReference type="PANTHER" id="PTHR22993">
    <property type="entry name" value="FORMAMIDOPYRIMIDINE-DNA GLYCOSYLASE"/>
    <property type="match status" value="1"/>
</dbReference>
<evidence type="ECO:0000259" key="10">
    <source>
        <dbReference type="PROSITE" id="PS51068"/>
    </source>
</evidence>
<evidence type="ECO:0000256" key="4">
    <source>
        <dbReference type="ARBA" id="ARBA00022801"/>
    </source>
</evidence>
<keyword evidence="3" id="KW-0227">DNA damage</keyword>
<evidence type="ECO:0000256" key="2">
    <source>
        <dbReference type="ARBA" id="ARBA00009409"/>
    </source>
</evidence>
<dbReference type="RefSeq" id="XP_023471428.1">
    <property type="nucleotide sequence ID" value="XM_023611111.1"/>
</dbReference>
<dbReference type="GO" id="GO:0005634">
    <property type="term" value="C:nucleus"/>
    <property type="evidence" value="ECO:0007669"/>
    <property type="project" value="TreeGrafter"/>
</dbReference>
<evidence type="ECO:0000256" key="5">
    <source>
        <dbReference type="ARBA" id="ARBA00023125"/>
    </source>
</evidence>
<evidence type="ECO:0000256" key="9">
    <source>
        <dbReference type="ARBA" id="ARBA00023295"/>
    </source>
</evidence>
<dbReference type="InterPro" id="IPR015886">
    <property type="entry name" value="H2TH_FPG"/>
</dbReference>
<keyword evidence="4" id="KW-0378">Hydrolase</keyword>
<comment type="catalytic activity">
    <reaction evidence="1">
        <text>Hydrolysis of DNA containing ring-opened 7-methylguanine residues, releasing 2,6-diamino-4-hydroxy-5-(N-methyl)formamidopyrimidine.</text>
        <dbReference type="EC" id="3.2.2.23"/>
    </reaction>
</comment>
<keyword evidence="7" id="KW-0456">Lyase</keyword>
<evidence type="ECO:0000313" key="12">
    <source>
        <dbReference type="Proteomes" id="UP000242254"/>
    </source>
</evidence>
<dbReference type="GO" id="GO:0016829">
    <property type="term" value="F:lyase activity"/>
    <property type="evidence" value="ECO:0007669"/>
    <property type="project" value="UniProtKB-KW"/>
</dbReference>
<dbReference type="EMBL" id="KZ303842">
    <property type="protein sequence ID" value="PHZ17720.1"/>
    <property type="molecule type" value="Genomic_DNA"/>
</dbReference>
<dbReference type="FunFam" id="1.10.8.50:FF:000009">
    <property type="entry name" value="Formamidopyrimidine-DNA glycosylase"/>
    <property type="match status" value="1"/>
</dbReference>
<dbReference type="PROSITE" id="PS51068">
    <property type="entry name" value="FPG_CAT"/>
    <property type="match status" value="1"/>
</dbReference>
<comment type="similarity">
    <text evidence="2">Belongs to the FPG family.</text>
</comment>
<dbReference type="GO" id="GO:0008270">
    <property type="term" value="F:zinc ion binding"/>
    <property type="evidence" value="ECO:0007669"/>
    <property type="project" value="InterPro"/>
</dbReference>
<dbReference type="Gene3D" id="1.10.8.50">
    <property type="match status" value="1"/>
</dbReference>
<dbReference type="Pfam" id="PF01149">
    <property type="entry name" value="Fapy_DNA_glyco"/>
    <property type="match status" value="1"/>
</dbReference>